<feature type="compositionally biased region" description="Polar residues" evidence="1">
    <location>
        <begin position="51"/>
        <end position="61"/>
    </location>
</feature>
<dbReference type="Proteomes" id="UP000823405">
    <property type="component" value="Unassembled WGS sequence"/>
</dbReference>
<feature type="compositionally biased region" description="Basic residues" evidence="1">
    <location>
        <begin position="863"/>
        <end position="872"/>
    </location>
</feature>
<feature type="region of interest" description="Disordered" evidence="1">
    <location>
        <begin position="248"/>
        <end position="270"/>
    </location>
</feature>
<evidence type="ECO:0000313" key="2">
    <source>
        <dbReference type="EMBL" id="KAG0322076.1"/>
    </source>
</evidence>
<sequence length="968" mass="104652">MQLGDSFESISTIVKFPDQPNPEVDVSSSDLTAPTTPISPTTPTTAINYNDGGSPTQSTLTQSRYRQSGFATSMPLPIRTSMVEKRLSAGSTFFAIHNNNNNSSNSGGGYLPYSPNSSTSLASAANHFANQQRMLFETIRHRIRETLRSDYMDLMTVGICLYQACYHEKEILLTVLLEHRLLIAQDALTGAVQVAASVGWKRGLELLLVQCGDMEAEIEPVVTTTSEYVHLGTSMKWDHATAVQVFPNGRREPGAAGSGGRSSIPRSLGAQRGARVAAAGGLEGLVSRGLRRHRSDGSRLNRFGEGFFGGGAGGSSYTAGDGGAARPPGAMNRRASFEFSRSPIFLSGVFSASPTSDGPPTSASVQSPLLEPVIPSARSSSLRSKLSSLLPNLAIASGSTLDLSLKPIFKNKQPLTQPQPHQHPNPIPSKAPNMRPEQPPAIVMLSTSGLWSLPAVMMQRKSRNAVVALMAACTRNDPALVTWLIETFADIKVVHIMQAMMIACDRGLLRVVKALLGGPLVVAGQDVVGGGVGGSGGSGAAGKKEKSSWLASQYQQILDMTQKPAPNSSATKSPAGPGVAEPNNEDDEHEEATPTTTEDDSSALPRFDSFPFIFLMESSPLFRHYYQTLNTLSSCQFMMKRNAVHPIGGGSVRTAAATTTSPGSPPNSSRTQQQQQQSSAPEHDGASNNAATNNSSNNPPGSTPSKHATIPQPRQAHQIPPQEIKREIIHLMLSPILETLGPISVRKALDRLPKDSWWPLDHDVRMIVDQEARKDMVSLVMAMKKRQKQNQKQREFRVVKAMRERSEAMVGGSAEEEESSGAEGVGGVVVEGGVQGPHGRHGRHERQEHSRVGVIDLLQLSGQRRKEHRQKGKSNENVSQEEGEVEKKGSVSDKWHKASGPFRRVRKWVVERKKKSAEAIDIITQQHQQAGDEEEERQSRRDGGVQSIEKSRPFDLTTTRPAGLKIIN</sequence>
<feature type="compositionally biased region" description="Polar residues" evidence="1">
    <location>
        <begin position="562"/>
        <end position="572"/>
    </location>
</feature>
<feature type="compositionally biased region" description="Basic and acidic residues" evidence="1">
    <location>
        <begin position="885"/>
        <end position="896"/>
    </location>
</feature>
<name>A0A9P6RMV6_9FUNG</name>
<dbReference type="OrthoDB" id="2414666at2759"/>
<accession>A0A9P6RMV6</accession>
<feature type="region of interest" description="Disordered" evidence="1">
    <location>
        <begin position="562"/>
        <end position="604"/>
    </location>
</feature>
<protein>
    <submittedName>
        <fullName evidence="2">Uncharacterized protein</fullName>
    </submittedName>
</protein>
<feature type="region of interest" description="Disordered" evidence="1">
    <location>
        <begin position="807"/>
        <end position="898"/>
    </location>
</feature>
<evidence type="ECO:0000256" key="1">
    <source>
        <dbReference type="SAM" id="MobiDB-lite"/>
    </source>
</evidence>
<feature type="region of interest" description="Disordered" evidence="1">
    <location>
        <begin position="13"/>
        <end position="61"/>
    </location>
</feature>
<proteinExistence type="predicted"/>
<dbReference type="EMBL" id="JAAAIN010000041">
    <property type="protein sequence ID" value="KAG0322076.1"/>
    <property type="molecule type" value="Genomic_DNA"/>
</dbReference>
<feature type="region of interest" description="Disordered" evidence="1">
    <location>
        <begin position="649"/>
        <end position="718"/>
    </location>
</feature>
<evidence type="ECO:0000313" key="3">
    <source>
        <dbReference type="Proteomes" id="UP000823405"/>
    </source>
</evidence>
<feature type="compositionally biased region" description="Low complexity" evidence="1">
    <location>
        <begin position="654"/>
        <end position="677"/>
    </location>
</feature>
<dbReference type="AlphaFoldDB" id="A0A9P6RMV6"/>
<gene>
    <name evidence="2" type="ORF">BGZ97_008825</name>
</gene>
<feature type="compositionally biased region" description="Low complexity" evidence="1">
    <location>
        <begin position="32"/>
        <end position="47"/>
    </location>
</feature>
<feature type="region of interest" description="Disordered" evidence="1">
    <location>
        <begin position="913"/>
        <end position="968"/>
    </location>
</feature>
<organism evidence="2 3">
    <name type="scientific">Linnemannia gamsii</name>
    <dbReference type="NCBI Taxonomy" id="64522"/>
    <lineage>
        <taxon>Eukaryota</taxon>
        <taxon>Fungi</taxon>
        <taxon>Fungi incertae sedis</taxon>
        <taxon>Mucoromycota</taxon>
        <taxon>Mortierellomycotina</taxon>
        <taxon>Mortierellomycetes</taxon>
        <taxon>Mortierellales</taxon>
        <taxon>Mortierellaceae</taxon>
        <taxon>Linnemannia</taxon>
    </lineage>
</organism>
<comment type="caution">
    <text evidence="2">The sequence shown here is derived from an EMBL/GenBank/DDBJ whole genome shotgun (WGS) entry which is preliminary data.</text>
</comment>
<reference evidence="2" key="1">
    <citation type="journal article" date="2020" name="Fungal Divers.">
        <title>Resolving the Mortierellaceae phylogeny through synthesis of multi-gene phylogenetics and phylogenomics.</title>
        <authorList>
            <person name="Vandepol N."/>
            <person name="Liber J."/>
            <person name="Desiro A."/>
            <person name="Na H."/>
            <person name="Kennedy M."/>
            <person name="Barry K."/>
            <person name="Grigoriev I.V."/>
            <person name="Miller A.N."/>
            <person name="O'Donnell K."/>
            <person name="Stajich J.E."/>
            <person name="Bonito G."/>
        </authorList>
    </citation>
    <scope>NUCLEOTIDE SEQUENCE</scope>
    <source>
        <strain evidence="2">NVP60</strain>
    </source>
</reference>
<feature type="compositionally biased region" description="Low complexity" evidence="1">
    <location>
        <begin position="686"/>
        <end position="705"/>
    </location>
</feature>
<keyword evidence="3" id="KW-1185">Reference proteome</keyword>
<feature type="region of interest" description="Disordered" evidence="1">
    <location>
        <begin position="412"/>
        <end position="431"/>
    </location>
</feature>
<feature type="compositionally biased region" description="Basic and acidic residues" evidence="1">
    <location>
        <begin position="937"/>
        <end position="953"/>
    </location>
</feature>
<feature type="compositionally biased region" description="Gly residues" evidence="1">
    <location>
        <begin position="823"/>
        <end position="836"/>
    </location>
</feature>